<comment type="caution">
    <text evidence="1">The sequence shown here is derived from an EMBL/GenBank/DDBJ whole genome shotgun (WGS) entry which is preliminary data.</text>
</comment>
<reference evidence="2" key="1">
    <citation type="submission" date="2017-12" db="EMBL/GenBank/DDBJ databases">
        <title>FDA dAtabase for Regulatory Grade micrObial Sequences (FDA-ARGOS): Supporting development and validation of Infectious Disease Dx tests.</title>
        <authorList>
            <person name="Hoffmann M."/>
            <person name="Allard M."/>
            <person name="Evans P."/>
            <person name="Brown E."/>
            <person name="Tallon L."/>
            <person name="Sadzewicz L."/>
            <person name="Sengamalay N."/>
            <person name="Ott S."/>
            <person name="Godinez A."/>
            <person name="Nagaraj S."/>
            <person name="Vavikolanu K."/>
            <person name="Aluvathingal J."/>
            <person name="Nadendla S."/>
            <person name="Sichtig H."/>
        </authorList>
    </citation>
    <scope>NUCLEOTIDE SEQUENCE [LARGE SCALE GENOMIC DNA]</scope>
    <source>
        <strain evidence="2">FDAARGOS_249</strain>
    </source>
</reference>
<gene>
    <name evidence="1" type="ORF">A6J77_006765</name>
</gene>
<evidence type="ECO:0000313" key="1">
    <source>
        <dbReference type="EMBL" id="PNL91942.1"/>
    </source>
</evidence>
<organism evidence="1 2">
    <name type="scientific">Aerococcus viridans</name>
    <dbReference type="NCBI Taxonomy" id="1377"/>
    <lineage>
        <taxon>Bacteria</taxon>
        <taxon>Bacillati</taxon>
        <taxon>Bacillota</taxon>
        <taxon>Bacilli</taxon>
        <taxon>Lactobacillales</taxon>
        <taxon>Aerococcaceae</taxon>
        <taxon>Aerococcus</taxon>
    </lineage>
</organism>
<dbReference type="AlphaFoldDB" id="A0A2J9PNN6"/>
<sequence length="79" mass="9068">MRKHSAYLVKEVNKWLVYADDFIKHADICEIRQLNKRSLLDRLDGLTGNGTDIFEAKMSGRGKLSIARYKVNNKIIESA</sequence>
<dbReference type="EMBL" id="NBTM02000001">
    <property type="protein sequence ID" value="PNL91942.1"/>
    <property type="molecule type" value="Genomic_DNA"/>
</dbReference>
<dbReference type="Proteomes" id="UP000192813">
    <property type="component" value="Unassembled WGS sequence"/>
</dbReference>
<accession>A0A2J9PNN6</accession>
<proteinExistence type="predicted"/>
<evidence type="ECO:0000313" key="2">
    <source>
        <dbReference type="Proteomes" id="UP000192813"/>
    </source>
</evidence>
<protein>
    <submittedName>
        <fullName evidence="1">Uncharacterized protein</fullName>
    </submittedName>
</protein>
<name>A0A2J9PNN6_9LACT</name>